<dbReference type="Gramene" id="mRNA:MD14G0055600">
    <property type="protein sequence ID" value="mRNA:MD14G0055600"/>
    <property type="gene ID" value="MD14G0055600"/>
</dbReference>
<dbReference type="GO" id="GO:0051783">
    <property type="term" value="P:regulation of nuclear division"/>
    <property type="evidence" value="ECO:0007669"/>
    <property type="project" value="InterPro"/>
</dbReference>
<dbReference type="PANTHER" id="PTHR35119">
    <property type="entry name" value="PROTEIN POLYCHOME"/>
    <property type="match status" value="1"/>
</dbReference>
<dbReference type="GO" id="GO:0005634">
    <property type="term" value="C:nucleus"/>
    <property type="evidence" value="ECO:0007669"/>
    <property type="project" value="InterPro"/>
</dbReference>
<comment type="caution">
    <text evidence="2">The sequence shown here is derived from an EMBL/GenBank/DDBJ whole genome shotgun (WGS) entry which is preliminary data.</text>
</comment>
<proteinExistence type="predicted"/>
<dbReference type="OrthoDB" id="1916775at2759"/>
<gene>
    <name evidence="2" type="ORF">DVH24_019513</name>
</gene>
<feature type="region of interest" description="Disordered" evidence="1">
    <location>
        <begin position="231"/>
        <end position="253"/>
    </location>
</feature>
<dbReference type="Proteomes" id="UP000290289">
    <property type="component" value="Chromosome 14"/>
</dbReference>
<evidence type="ECO:0000313" key="2">
    <source>
        <dbReference type="EMBL" id="RXH76625.1"/>
    </source>
</evidence>
<evidence type="ECO:0000256" key="1">
    <source>
        <dbReference type="SAM" id="MobiDB-lite"/>
    </source>
</evidence>
<dbReference type="STRING" id="3750.A0A498I3I7"/>
<dbReference type="PANTHER" id="PTHR35119:SF1">
    <property type="entry name" value="PROTEIN POLYCHOME"/>
    <property type="match status" value="1"/>
</dbReference>
<dbReference type="SMR" id="A0A498I3I7"/>
<keyword evidence="3" id="KW-1185">Reference proteome</keyword>
<accession>A0A498I3I7</accession>
<dbReference type="AlphaFoldDB" id="A0A498I3I7"/>
<evidence type="ECO:0000313" key="3">
    <source>
        <dbReference type="Proteomes" id="UP000290289"/>
    </source>
</evidence>
<name>A0A498I3I7_MALDO</name>
<organism evidence="2 3">
    <name type="scientific">Malus domestica</name>
    <name type="common">Apple</name>
    <name type="synonym">Pyrus malus</name>
    <dbReference type="NCBI Taxonomy" id="3750"/>
    <lineage>
        <taxon>Eukaryota</taxon>
        <taxon>Viridiplantae</taxon>
        <taxon>Streptophyta</taxon>
        <taxon>Embryophyta</taxon>
        <taxon>Tracheophyta</taxon>
        <taxon>Spermatophyta</taxon>
        <taxon>Magnoliopsida</taxon>
        <taxon>eudicotyledons</taxon>
        <taxon>Gunneridae</taxon>
        <taxon>Pentapetalae</taxon>
        <taxon>rosids</taxon>
        <taxon>fabids</taxon>
        <taxon>Rosales</taxon>
        <taxon>Rosaceae</taxon>
        <taxon>Amygdaloideae</taxon>
        <taxon>Maleae</taxon>
        <taxon>Malus</taxon>
    </lineage>
</organism>
<dbReference type="InterPro" id="IPR034590">
    <property type="entry name" value="POLYCHOME/GIG1"/>
</dbReference>
<reference evidence="2 3" key="1">
    <citation type="submission" date="2018-10" db="EMBL/GenBank/DDBJ databases">
        <title>A high-quality apple genome assembly.</title>
        <authorList>
            <person name="Hu J."/>
        </authorList>
    </citation>
    <scope>NUCLEOTIDE SEQUENCE [LARGE SCALE GENOMIC DNA]</scope>
    <source>
        <strain evidence="3">cv. HFTH1</strain>
        <tissue evidence="2">Young leaf</tissue>
    </source>
</reference>
<feature type="compositionally biased region" description="Basic and acidic residues" evidence="1">
    <location>
        <begin position="231"/>
        <end position="246"/>
    </location>
</feature>
<dbReference type="EMBL" id="RDQH01000340">
    <property type="protein sequence ID" value="RXH76625.1"/>
    <property type="molecule type" value="Genomic_DNA"/>
</dbReference>
<sequence>MPEARDRLSRPVDLAAAYAQRLAGNRRVYIDPPEQTILAFSPPVRRPTGLGIRATGIVGGGRLPRSILRTPRTVTGRGRIPFRLSTVDRENTPRGSSHQRGGRASNSVLPYWYPRSPLQDITAVVRAIESRRARLIESDGQNTEGQVPQDQNALDQSLPVSGAQFDHGVPMTPYSAVRTKHCLPPSVGKVQQILRDVSNQPSEGEFLTPQKKLMNSIDMVEKVVRKELERLKRTPSSKKAEREQKVRTLMSMR</sequence>
<evidence type="ECO:0008006" key="4">
    <source>
        <dbReference type="Google" id="ProtNLM"/>
    </source>
</evidence>
<protein>
    <recommendedName>
        <fullName evidence="4">Protein POLYCHOME</fullName>
    </recommendedName>
</protein>